<dbReference type="EMBL" id="CP022353">
    <property type="protein sequence ID" value="ASK55959.1"/>
    <property type="molecule type" value="Genomic_DNA"/>
</dbReference>
<organism evidence="1 2">
    <name type="scientific">Vibrio tarriae</name>
    <dbReference type="NCBI Taxonomy" id="2014742"/>
    <lineage>
        <taxon>Bacteria</taxon>
        <taxon>Pseudomonadati</taxon>
        <taxon>Pseudomonadota</taxon>
        <taxon>Gammaproteobacteria</taxon>
        <taxon>Vibrionales</taxon>
        <taxon>Vibrionaceae</taxon>
        <taxon>Vibrio</taxon>
    </lineage>
</organism>
<evidence type="ECO:0008006" key="3">
    <source>
        <dbReference type="Google" id="ProtNLM"/>
    </source>
</evidence>
<reference evidence="1 2" key="2">
    <citation type="submission" date="2017-06" db="EMBL/GenBank/DDBJ databases">
        <title>Complete genome sequence of Vibrio sp. 2521-89, a close relative of Vibrio cholerae isolated from lake water in New Mexico, USA.</title>
        <authorList>
            <person name="Liang K."/>
            <person name="Orata F.D."/>
            <person name="Winkjer N.S."/>
            <person name="Tarr C.L."/>
            <person name="Boucher Y."/>
        </authorList>
    </citation>
    <scope>NUCLEOTIDE SEQUENCE [LARGE SCALE GENOMIC DNA]</scope>
    <source>
        <strain evidence="1 2">2521-89</strain>
    </source>
</reference>
<dbReference type="InterPro" id="IPR011047">
    <property type="entry name" value="Quinoprotein_ADH-like_sf"/>
</dbReference>
<keyword evidence="2" id="KW-1185">Reference proteome</keyword>
<reference evidence="2" key="1">
    <citation type="journal article" date="2017" name="Genome Announc.">
        <title>Complete Genome Sequence of Vibrio sp. Strain 2521-89, a Close Relative of Vibrio cholerae Isolated from Lake Water in New Mexico, USA.</title>
        <authorList>
            <person name="Liang K."/>
            <person name="Orata F.D."/>
            <person name="Winkjer N.S."/>
            <person name="Rowe L.A."/>
            <person name="Tarr C.L."/>
            <person name="Boucher Y."/>
        </authorList>
    </citation>
    <scope>NUCLEOTIDE SEQUENCE [LARGE SCALE GENOMIC DNA]</scope>
    <source>
        <strain evidence="2">2521-89</strain>
    </source>
</reference>
<dbReference type="Proteomes" id="UP000198371">
    <property type="component" value="Chromosome 1"/>
</dbReference>
<dbReference type="AlphaFoldDB" id="A0AAU8WJ16"/>
<sequence length="436" mass="47338">MKFSPMQKMQHMPIWLITLAAIGGCQEGSNSVDATQATKPGSGAVSAPVVEKKINMSRFAINEFNTNSIYVMDGSTLDTLAQFTIQNKPSGLKTSPDGRYALALQRNFDLVEIIDGGIYAEAHGDHFHVHSQPPVLLSSNYQGPKPTHYDLASSSVALFWDGNQTQNASFSVLTDATIANATQVARYTFDYPVHGTAQIFGDHVFTGIVDSTTPEPLPNKVVALELHGDHFHELSAATDLCPELHGSAQAKTYLGFGCDDGVMIVNNPDTTPQFTKLPNPASLEVDTRIGTVIGFPSADQLLFVTSKLQAFYLSQGQLKEVTWKSSADERSLAYYATQDKLIIVSSTGALKVFNAATNFTQIHSIKLWDTVPTLANGQRIQLAEDKRTGNIIVTNPANSTLLEVTVSSTPSIKEHQLSFVPGSITWLGTTKEDHQH</sequence>
<proteinExistence type="predicted"/>
<name>A0AAU8WJ16_9VIBR</name>
<evidence type="ECO:0000313" key="1">
    <source>
        <dbReference type="EMBL" id="ASK55959.1"/>
    </source>
</evidence>
<dbReference type="SUPFAM" id="SSF50998">
    <property type="entry name" value="Quinoprotein alcohol dehydrogenase-like"/>
    <property type="match status" value="1"/>
</dbReference>
<gene>
    <name evidence="1" type="ORF">CEQ48_14645</name>
</gene>
<dbReference type="PROSITE" id="PS51257">
    <property type="entry name" value="PROKAR_LIPOPROTEIN"/>
    <property type="match status" value="1"/>
</dbReference>
<evidence type="ECO:0000313" key="2">
    <source>
        <dbReference type="Proteomes" id="UP000198371"/>
    </source>
</evidence>
<accession>A0AAU8WJ16</accession>
<dbReference type="KEGG" id="vti:CEQ48_14645"/>
<dbReference type="RefSeq" id="WP_089071755.1">
    <property type="nucleotide sequence ID" value="NZ_CP022353.1"/>
</dbReference>
<protein>
    <recommendedName>
        <fullName evidence="3">5-methyltetrahydrofolate--homocysteine methyltransferase</fullName>
    </recommendedName>
</protein>